<organism evidence="1 2">
    <name type="scientific">Brachionus plicatilis</name>
    <name type="common">Marine rotifer</name>
    <name type="synonym">Brachionus muelleri</name>
    <dbReference type="NCBI Taxonomy" id="10195"/>
    <lineage>
        <taxon>Eukaryota</taxon>
        <taxon>Metazoa</taxon>
        <taxon>Spiralia</taxon>
        <taxon>Gnathifera</taxon>
        <taxon>Rotifera</taxon>
        <taxon>Eurotatoria</taxon>
        <taxon>Monogononta</taxon>
        <taxon>Pseudotrocha</taxon>
        <taxon>Ploima</taxon>
        <taxon>Brachionidae</taxon>
        <taxon>Brachionus</taxon>
    </lineage>
</organism>
<accession>A0A3M7T6Z7</accession>
<proteinExistence type="predicted"/>
<reference evidence="1 2" key="1">
    <citation type="journal article" date="2018" name="Sci. Rep.">
        <title>Genomic signatures of local adaptation to the degree of environmental predictability in rotifers.</title>
        <authorList>
            <person name="Franch-Gras L."/>
            <person name="Hahn C."/>
            <person name="Garcia-Roger E.M."/>
            <person name="Carmona M.J."/>
            <person name="Serra M."/>
            <person name="Gomez A."/>
        </authorList>
    </citation>
    <scope>NUCLEOTIDE SEQUENCE [LARGE SCALE GENOMIC DNA]</scope>
    <source>
        <strain evidence="1">HYR1</strain>
    </source>
</reference>
<protein>
    <submittedName>
        <fullName evidence="1">Uncharacterized protein</fullName>
    </submittedName>
</protein>
<gene>
    <name evidence="1" type="ORF">BpHYR1_045962</name>
</gene>
<dbReference type="Proteomes" id="UP000276133">
    <property type="component" value="Unassembled WGS sequence"/>
</dbReference>
<name>A0A3M7T6Z7_BRAPC</name>
<dbReference type="EMBL" id="REGN01000185">
    <property type="protein sequence ID" value="RNA43699.1"/>
    <property type="molecule type" value="Genomic_DNA"/>
</dbReference>
<comment type="caution">
    <text evidence="1">The sequence shown here is derived from an EMBL/GenBank/DDBJ whole genome shotgun (WGS) entry which is preliminary data.</text>
</comment>
<evidence type="ECO:0000313" key="2">
    <source>
        <dbReference type="Proteomes" id="UP000276133"/>
    </source>
</evidence>
<sequence>MLILNLKIIIQPILNFDFFSERSFAVPCMLDTITFEIKTLQKINFKKFQFKNRFYQWIYLHNILILKSKKKTYCIEMIF</sequence>
<dbReference type="AlphaFoldDB" id="A0A3M7T6Z7"/>
<evidence type="ECO:0000313" key="1">
    <source>
        <dbReference type="EMBL" id="RNA43699.1"/>
    </source>
</evidence>
<keyword evidence="2" id="KW-1185">Reference proteome</keyword>